<protein>
    <submittedName>
        <fullName evidence="1">Uncharacterized protein</fullName>
    </submittedName>
</protein>
<dbReference type="HOGENOM" id="CLU_885973_0_0_1"/>
<reference evidence="1 2" key="1">
    <citation type="journal article" date="2012" name="BMC Genomics">
        <title>Comparative genomics of the white-rot fungi, Phanerochaete carnosa and P. chrysosporium, to elucidate the genetic basis of the distinct wood types they colonize.</title>
        <authorList>
            <person name="Suzuki H."/>
            <person name="MacDonald J."/>
            <person name="Syed K."/>
            <person name="Salamov A."/>
            <person name="Hori C."/>
            <person name="Aerts A."/>
            <person name="Henrissat B."/>
            <person name="Wiebenga A."/>
            <person name="vanKuyk P.A."/>
            <person name="Barry K."/>
            <person name="Lindquist E."/>
            <person name="LaButti K."/>
            <person name="Lapidus A."/>
            <person name="Lucas S."/>
            <person name="Coutinho P."/>
            <person name="Gong Y."/>
            <person name="Samejima M."/>
            <person name="Mahadevan R."/>
            <person name="Abou-Zaid M."/>
            <person name="de Vries R.P."/>
            <person name="Igarashi K."/>
            <person name="Yadav J.S."/>
            <person name="Grigoriev I.V."/>
            <person name="Master E.R."/>
        </authorList>
    </citation>
    <scope>NUCLEOTIDE SEQUENCE [LARGE SCALE GENOMIC DNA]</scope>
    <source>
        <strain evidence="1 2">HHB-10118-sp</strain>
    </source>
</reference>
<sequence length="314" mass="35224">MAHDHSQQSASLPRLRVLRVDDVDGYIITNVLSRIIYPASTAVSLGFAKLTSLALSDYVLARFHTRADTFKSFSLVQSAIQVGAPTIRLAIRCWTTPLTLDELSRNSSMPPSAWAQQGIDESHSVSFAFDCPEATNGFVAALLARLPLADVETALLAEPVTSGGVKWQSAFDSLPSVKVLGLEYETSDPVNARLPYTAYFDYSSFNGLFPNLSSVRQWERYHERPRCFNNYVPCDLHLLAIHLVSRRRDPELHIEHHHLSFHRFPGKICSCGSYPRRRIRPAIGQVAEVTRSAGVKEWLSARMARFRILFGHRT</sequence>
<gene>
    <name evidence="1" type="ORF">PHACADRAFT_246142</name>
</gene>
<name>K5WM56_PHACS</name>
<accession>K5WM56</accession>
<evidence type="ECO:0000313" key="1">
    <source>
        <dbReference type="EMBL" id="EKM60269.1"/>
    </source>
</evidence>
<dbReference type="RefSeq" id="XP_007389740.1">
    <property type="nucleotide sequence ID" value="XM_007389678.1"/>
</dbReference>
<dbReference type="AlphaFoldDB" id="K5WM56"/>
<organism evidence="1 2">
    <name type="scientific">Phanerochaete carnosa (strain HHB-10118-sp)</name>
    <name type="common">White-rot fungus</name>
    <name type="synonym">Peniophora carnosa</name>
    <dbReference type="NCBI Taxonomy" id="650164"/>
    <lineage>
        <taxon>Eukaryota</taxon>
        <taxon>Fungi</taxon>
        <taxon>Dikarya</taxon>
        <taxon>Basidiomycota</taxon>
        <taxon>Agaricomycotina</taxon>
        <taxon>Agaricomycetes</taxon>
        <taxon>Polyporales</taxon>
        <taxon>Phanerochaetaceae</taxon>
        <taxon>Phanerochaete</taxon>
    </lineage>
</organism>
<dbReference type="KEGG" id="pco:PHACADRAFT_246142"/>
<evidence type="ECO:0000313" key="2">
    <source>
        <dbReference type="Proteomes" id="UP000008370"/>
    </source>
</evidence>
<keyword evidence="2" id="KW-1185">Reference proteome</keyword>
<dbReference type="Proteomes" id="UP000008370">
    <property type="component" value="Unassembled WGS sequence"/>
</dbReference>
<dbReference type="GeneID" id="18913739"/>
<dbReference type="EMBL" id="JH930468">
    <property type="protein sequence ID" value="EKM60269.1"/>
    <property type="molecule type" value="Genomic_DNA"/>
</dbReference>
<proteinExistence type="predicted"/>
<dbReference type="InParanoid" id="K5WM56"/>